<accession>A0AAQ2YNY7</accession>
<evidence type="ECO:0000313" key="3">
    <source>
        <dbReference type="Proteomes" id="UP001164481"/>
    </source>
</evidence>
<dbReference type="Proteomes" id="UP001164481">
    <property type="component" value="Chromosome"/>
</dbReference>
<keyword evidence="1" id="KW-0175">Coiled coil</keyword>
<organism evidence="2 3">
    <name type="scientific">Mycoplasmopsis synoviae</name>
    <name type="common">Mycoplasma synoviae</name>
    <dbReference type="NCBI Taxonomy" id="2109"/>
    <lineage>
        <taxon>Bacteria</taxon>
        <taxon>Bacillati</taxon>
        <taxon>Mycoplasmatota</taxon>
        <taxon>Mycoplasmoidales</taxon>
        <taxon>Metamycoplasmataceae</taxon>
        <taxon>Mycoplasmopsis</taxon>
    </lineage>
</organism>
<dbReference type="AlphaFoldDB" id="A0AAQ2YNY7"/>
<gene>
    <name evidence="2" type="ORF">OIE46_03115</name>
</gene>
<sequence length="79" mass="8946">MENSKYKKLFSLLENASFSKSLVGVSPSEIALFISNLKSELLLLESSYNELSAQNKELKEQNENLVLENLKLKADLKLK</sequence>
<name>A0AAQ2YNY7_MYCSY</name>
<dbReference type="RefSeq" id="WP_109537254.1">
    <property type="nucleotide sequence ID" value="NZ_CP012624.1"/>
</dbReference>
<reference evidence="2" key="2">
    <citation type="submission" date="2022-11" db="EMBL/GenBank/DDBJ databases">
        <title>complete genomes of mycoplasma synoviae ZX313 strain and SD2 strain.</title>
        <authorList>
            <person name="Zhong Q."/>
        </authorList>
    </citation>
    <scope>NUCLEOTIDE SEQUENCE</scope>
    <source>
        <strain evidence="2">SD2</strain>
    </source>
</reference>
<dbReference type="EMBL" id="CP107525">
    <property type="protein sequence ID" value="UZW64334.1"/>
    <property type="molecule type" value="Genomic_DNA"/>
</dbReference>
<protein>
    <submittedName>
        <fullName evidence="2">Uncharacterized protein</fullName>
    </submittedName>
</protein>
<feature type="coiled-coil region" evidence="1">
    <location>
        <begin position="34"/>
        <end position="75"/>
    </location>
</feature>
<proteinExistence type="predicted"/>
<evidence type="ECO:0000256" key="1">
    <source>
        <dbReference type="SAM" id="Coils"/>
    </source>
</evidence>
<evidence type="ECO:0000313" key="2">
    <source>
        <dbReference type="EMBL" id="UZW64334.1"/>
    </source>
</evidence>
<reference evidence="2" key="1">
    <citation type="submission" date="2022-10" db="EMBL/GenBank/DDBJ databases">
        <authorList>
            <person name="Wei X."/>
        </authorList>
    </citation>
    <scope>NUCLEOTIDE SEQUENCE</scope>
    <source>
        <strain evidence="2">SD2</strain>
    </source>
</reference>